<evidence type="ECO:0000256" key="2">
    <source>
        <dbReference type="SAM" id="MobiDB-lite"/>
    </source>
</evidence>
<evidence type="ECO:0000256" key="1">
    <source>
        <dbReference type="SAM" id="Coils"/>
    </source>
</evidence>
<evidence type="ECO:0000313" key="4">
    <source>
        <dbReference type="Proteomes" id="UP000587586"/>
    </source>
</evidence>
<protein>
    <submittedName>
        <fullName evidence="3">Uncharacterized protein</fullName>
    </submittedName>
</protein>
<feature type="compositionally biased region" description="Pro residues" evidence="2">
    <location>
        <begin position="206"/>
        <end position="223"/>
    </location>
</feature>
<accession>A0A6V8NEL0</accession>
<name>A0A6V8NEL0_9BACT</name>
<feature type="region of interest" description="Disordered" evidence="2">
    <location>
        <begin position="136"/>
        <end position="180"/>
    </location>
</feature>
<keyword evidence="4" id="KW-1185">Reference proteome</keyword>
<dbReference type="RefSeq" id="WP_183362130.1">
    <property type="nucleotide sequence ID" value="NZ_BLXZ01000006.1"/>
</dbReference>
<gene>
    <name evidence="3" type="ORF">GMLC_31380</name>
</gene>
<dbReference type="EMBL" id="BLXZ01000006">
    <property type="protein sequence ID" value="GFO69559.1"/>
    <property type="molecule type" value="Genomic_DNA"/>
</dbReference>
<dbReference type="Proteomes" id="UP000587586">
    <property type="component" value="Unassembled WGS sequence"/>
</dbReference>
<organism evidence="3 4">
    <name type="scientific">Geomonas limicola</name>
    <dbReference type="NCBI Taxonomy" id="2740186"/>
    <lineage>
        <taxon>Bacteria</taxon>
        <taxon>Pseudomonadati</taxon>
        <taxon>Thermodesulfobacteriota</taxon>
        <taxon>Desulfuromonadia</taxon>
        <taxon>Geobacterales</taxon>
        <taxon>Geobacteraceae</taxon>
        <taxon>Geomonas</taxon>
    </lineage>
</organism>
<feature type="region of interest" description="Disordered" evidence="2">
    <location>
        <begin position="200"/>
        <end position="226"/>
    </location>
</feature>
<feature type="coiled-coil region" evidence="1">
    <location>
        <begin position="326"/>
        <end position="517"/>
    </location>
</feature>
<evidence type="ECO:0000313" key="3">
    <source>
        <dbReference type="EMBL" id="GFO69559.1"/>
    </source>
</evidence>
<comment type="caution">
    <text evidence="3">The sequence shown here is derived from an EMBL/GenBank/DDBJ whole genome shotgun (WGS) entry which is preliminary data.</text>
</comment>
<keyword evidence="1" id="KW-0175">Coiled coil</keyword>
<sequence>MLALDSSIGCIEAIGTDVLDLFSAAPVVLERRTGKGRVAHEAYICAVRRQAGVKVYVGLVAADKKVFVYSSTGDPEPENEYHRTLDEALEFAKGLGFCPERVNLNYSPAMREVVLRNIKILRPPGSKVQALLRHGTADAPTPRHAAKSTPADTTGTDAELGELPLSFDDPAPDHEPPLVAPLPVPVPVPVAVAAPVSPEPARLASAPPPEPARLASTPPPEPAPEVADTLEAELAQVTDQHQEFRRQTAQERALLQERLQRAEEERDQGARELAQLKRQMSETSRAAAKRSSNEQAELRTQSETLGKVAAQLAELTSAHEAMGARHTRLEAEFMEQSNRLVTAQQELAKRRQEQEALCRKLEESEASCREQAGRLAVAEEEATRQARLQGKAAKDLHKLEKKREKATGEAQVLRAEVDRLTEARDLAVAAHQELLEECDRLRQSLETAQQHGAEQLAETVRAGALEKRVEKLLAERQQQATELANLEAALDLAMSERSHYEQENRALMRELAALNAQLLVTESAPPALPAAPVQQRSSLPADPVEVSQEAREEELPQLDAWQEDEVPEACQFPEFPTPSPAWEAPAGAEAHEDQAPLSHRHTSVAADWYQWSGGGAPSVQLASSDDDFFPADDAATDGCGLFLLAPGADSLTCRSPEGVVQFHRSVNVASLSPEGKAPVVCQGYILALALEKRFQVAVALHATQGGRNWLYLPERQPERPEELPQALDAALAFAESVGLLMEQVPVQDRAAALARCPVLACAGKGT</sequence>
<reference evidence="4" key="1">
    <citation type="submission" date="2020-06" db="EMBL/GenBank/DDBJ databases">
        <title>Draft genomic sequecing of Geomonas sp. Red745.</title>
        <authorList>
            <person name="Itoh H."/>
            <person name="Xu Z.X."/>
            <person name="Ushijima N."/>
            <person name="Masuda Y."/>
            <person name="Shiratori Y."/>
            <person name="Senoo K."/>
        </authorList>
    </citation>
    <scope>NUCLEOTIDE SEQUENCE [LARGE SCALE GENOMIC DNA]</scope>
    <source>
        <strain evidence="4">Red745</strain>
    </source>
</reference>
<feature type="region of interest" description="Disordered" evidence="2">
    <location>
        <begin position="276"/>
        <end position="301"/>
    </location>
</feature>
<dbReference type="AlphaFoldDB" id="A0A6V8NEL0"/>
<proteinExistence type="predicted"/>